<evidence type="ECO:0000313" key="2">
    <source>
        <dbReference type="Proteomes" id="UP001596160"/>
    </source>
</evidence>
<comment type="caution">
    <text evidence="1">The sequence shown here is derived from an EMBL/GenBank/DDBJ whole genome shotgun (WGS) entry which is preliminary data.</text>
</comment>
<sequence>MPALLVPPAPLPDALPPDAAVREALQHLTATSGPVPVGPEWEAVLLPADLARRAVDDLARRAAPLGAVFTDGPVWGFVVPPRSGTPVWPDGADYRAAGTRVTLPAPAARVATGATAGCWVRRPFPGRILTAPLLPHQLATALSTEPEAAA</sequence>
<gene>
    <name evidence="1" type="ORF">ACFPRH_20645</name>
</gene>
<name>A0ABW0AKQ7_9ACTN</name>
<dbReference type="Proteomes" id="UP001596160">
    <property type="component" value="Unassembled WGS sequence"/>
</dbReference>
<dbReference type="RefSeq" id="WP_344480136.1">
    <property type="nucleotide sequence ID" value="NZ_BAAASB010000014.1"/>
</dbReference>
<organism evidence="1 2">
    <name type="scientific">Streptomyces amakusaensis</name>
    <dbReference type="NCBI Taxonomy" id="67271"/>
    <lineage>
        <taxon>Bacteria</taxon>
        <taxon>Bacillati</taxon>
        <taxon>Actinomycetota</taxon>
        <taxon>Actinomycetes</taxon>
        <taxon>Kitasatosporales</taxon>
        <taxon>Streptomycetaceae</taxon>
        <taxon>Streptomyces</taxon>
    </lineage>
</organism>
<reference evidence="2" key="1">
    <citation type="journal article" date="2019" name="Int. J. Syst. Evol. Microbiol.">
        <title>The Global Catalogue of Microorganisms (GCM) 10K type strain sequencing project: providing services to taxonomists for standard genome sequencing and annotation.</title>
        <authorList>
            <consortium name="The Broad Institute Genomics Platform"/>
            <consortium name="The Broad Institute Genome Sequencing Center for Infectious Disease"/>
            <person name="Wu L."/>
            <person name="Ma J."/>
        </authorList>
    </citation>
    <scope>NUCLEOTIDE SEQUENCE [LARGE SCALE GENOMIC DNA]</scope>
    <source>
        <strain evidence="2">PCU 266</strain>
    </source>
</reference>
<dbReference type="EMBL" id="JBHSKP010000013">
    <property type="protein sequence ID" value="MFC5154147.1"/>
    <property type="molecule type" value="Genomic_DNA"/>
</dbReference>
<accession>A0ABW0AKQ7</accession>
<proteinExistence type="predicted"/>
<protein>
    <submittedName>
        <fullName evidence="1">Uncharacterized protein</fullName>
    </submittedName>
</protein>
<keyword evidence="2" id="KW-1185">Reference proteome</keyword>
<evidence type="ECO:0000313" key="1">
    <source>
        <dbReference type="EMBL" id="MFC5154147.1"/>
    </source>
</evidence>